<dbReference type="Pfam" id="PF13349">
    <property type="entry name" value="DUF4097"/>
    <property type="match status" value="1"/>
</dbReference>
<organism evidence="4 5">
    <name type="scientific">Mesobacillus campisalis</name>
    <dbReference type="NCBI Taxonomy" id="1408103"/>
    <lineage>
        <taxon>Bacteria</taxon>
        <taxon>Bacillati</taxon>
        <taxon>Bacillota</taxon>
        <taxon>Bacilli</taxon>
        <taxon>Bacillales</taxon>
        <taxon>Bacillaceae</taxon>
        <taxon>Mesobacillus</taxon>
    </lineage>
</organism>
<dbReference type="PATRIC" id="fig|1408103.3.peg.964"/>
<feature type="domain" description="DUF4097" evidence="2">
    <location>
        <begin position="116"/>
        <end position="326"/>
    </location>
</feature>
<reference evidence="4 5" key="1">
    <citation type="submission" date="2015-04" db="EMBL/GenBank/DDBJ databases">
        <title>Taxonomic description and genome sequence of Bacillus campisalis sp. nov., a novel member of the genus Bacillus isolated from solar saltern.</title>
        <authorList>
            <person name="Mathan Kumar R."/>
            <person name="Kaur G."/>
            <person name="Kumar A."/>
            <person name="Singh N.K."/>
            <person name="Kaur N."/>
            <person name="Kumar N."/>
            <person name="Mayilraj S."/>
        </authorList>
    </citation>
    <scope>NUCLEOTIDE SEQUENCE [LARGE SCALE GENOMIC DNA]</scope>
    <source>
        <strain evidence="4 5">SA2-6</strain>
    </source>
</reference>
<comment type="caution">
    <text evidence="4">The sequence shown here is derived from an EMBL/GenBank/DDBJ whole genome shotgun (WGS) entry which is preliminary data.</text>
</comment>
<protein>
    <submittedName>
        <fullName evidence="4">Uncharacterized protein</fullName>
    </submittedName>
</protein>
<evidence type="ECO:0000256" key="1">
    <source>
        <dbReference type="SAM" id="Coils"/>
    </source>
</evidence>
<dbReference type="OrthoDB" id="2240743at2"/>
<gene>
    <name evidence="4" type="ORF">WQ57_04280</name>
</gene>
<evidence type="ECO:0000313" key="4">
    <source>
        <dbReference type="EMBL" id="KKK39445.1"/>
    </source>
</evidence>
<name>A0A0M2T3R5_9BACI</name>
<evidence type="ECO:0000259" key="3">
    <source>
        <dbReference type="Pfam" id="PF22746"/>
    </source>
</evidence>
<keyword evidence="5" id="KW-1185">Reference proteome</keyword>
<dbReference type="InterPro" id="IPR053959">
    <property type="entry name" value="YvlB/LiaX_N"/>
</dbReference>
<dbReference type="EMBL" id="LAYY01000003">
    <property type="protein sequence ID" value="KKK39445.1"/>
    <property type="molecule type" value="Genomic_DNA"/>
</dbReference>
<accession>A0A0M2T3R5</accession>
<evidence type="ECO:0000259" key="2">
    <source>
        <dbReference type="Pfam" id="PF13349"/>
    </source>
</evidence>
<keyword evidence="1" id="KW-0175">Coiled coil</keyword>
<dbReference type="AlphaFoldDB" id="A0A0M2T3R5"/>
<feature type="coiled-coil region" evidence="1">
    <location>
        <begin position="19"/>
        <end position="46"/>
    </location>
</feature>
<dbReference type="RefSeq" id="WP_046522480.1">
    <property type="nucleotide sequence ID" value="NZ_LAYY01000003.1"/>
</dbReference>
<dbReference type="PIRSF" id="PIRSF012569">
    <property type="entry name" value="UCP012569"/>
    <property type="match status" value="1"/>
</dbReference>
<dbReference type="Proteomes" id="UP000034166">
    <property type="component" value="Unassembled WGS sequence"/>
</dbReference>
<dbReference type="InterPro" id="IPR025164">
    <property type="entry name" value="Toastrack_DUF4097"/>
</dbReference>
<dbReference type="InterPro" id="IPR016599">
    <property type="entry name" value="UCP012569"/>
</dbReference>
<evidence type="ECO:0000313" key="5">
    <source>
        <dbReference type="Proteomes" id="UP000034166"/>
    </source>
</evidence>
<proteinExistence type="predicted"/>
<feature type="domain" description="YvlB/LiaX N-terminal" evidence="3">
    <location>
        <begin position="3"/>
        <end position="34"/>
    </location>
</feature>
<sequence length="372" mass="41274">MKEERKRILAMVEEGKLSVDEALLLIEELDKKEKNMEEKKEALLTELSTTVKDEGAKAQGSFKEDSSGHKLHSAMDKVVDFVDSAFKKIKDFDLDFNFGQSVDITHIFQQGGAYLNQLDIDVANGSVKIVPWEESEVRIECSAKVYRVESQDEARRKLLEDAIFAIEGQKLRFSVQQKWMKVEATVHIPRSDYETARIRLFNGPISAENLTVKDFKAKTANGKVSFANLICKKLETETANGPITVAESHIYELEAETINGALRVDGSLRHAELQSFNGSITCKATNEDCELLEAKTATGSIDLYVPAGIAASGELKSNLGSFKLGLDGLDIIEEKSEMVQKSLRFKPKGESYSPLRVYADSKTGAIALRPAK</sequence>
<dbReference type="Pfam" id="PF22746">
    <property type="entry name" value="SHOCT-like_DUF2089-C"/>
    <property type="match status" value="1"/>
</dbReference>